<dbReference type="STRING" id="1793.AWC04_09340"/>
<keyword evidence="2" id="KW-1185">Reference proteome</keyword>
<dbReference type="Proteomes" id="UP000193484">
    <property type="component" value="Unassembled WGS sequence"/>
</dbReference>
<dbReference type="PANTHER" id="PTHR43883:SF1">
    <property type="entry name" value="GLUCONOKINASE"/>
    <property type="match status" value="1"/>
</dbReference>
<dbReference type="RefSeq" id="WP_085095356.1">
    <property type="nucleotide sequence ID" value="NZ_AP022603.1"/>
</dbReference>
<proteinExistence type="predicted"/>
<evidence type="ECO:0000313" key="1">
    <source>
        <dbReference type="EMBL" id="ORV04337.1"/>
    </source>
</evidence>
<protein>
    <submittedName>
        <fullName evidence="1">Uncharacterized protein</fullName>
    </submittedName>
</protein>
<dbReference type="SUPFAM" id="SSF56112">
    <property type="entry name" value="Protein kinase-like (PK-like)"/>
    <property type="match status" value="1"/>
</dbReference>
<dbReference type="InterPro" id="IPR052732">
    <property type="entry name" value="Cell-binding_unc_protein"/>
</dbReference>
<dbReference type="PANTHER" id="PTHR43883">
    <property type="entry name" value="SLR0207 PROTEIN"/>
    <property type="match status" value="1"/>
</dbReference>
<organism evidence="1 2">
    <name type="scientific">Mycolicibacterium fallax</name>
    <name type="common">Mycobacterium fallax</name>
    <dbReference type="NCBI Taxonomy" id="1793"/>
    <lineage>
        <taxon>Bacteria</taxon>
        <taxon>Bacillati</taxon>
        <taxon>Actinomycetota</taxon>
        <taxon>Actinomycetes</taxon>
        <taxon>Mycobacteriales</taxon>
        <taxon>Mycobacteriaceae</taxon>
        <taxon>Mycolicibacterium</taxon>
    </lineage>
</organism>
<dbReference type="SUPFAM" id="SSF52540">
    <property type="entry name" value="P-loop containing nucleoside triphosphate hydrolases"/>
    <property type="match status" value="1"/>
</dbReference>
<name>A0A1X1RFA7_MYCFA</name>
<gene>
    <name evidence="1" type="ORF">AWC04_09340</name>
</gene>
<evidence type="ECO:0000313" key="2">
    <source>
        <dbReference type="Proteomes" id="UP000193484"/>
    </source>
</evidence>
<dbReference type="InterPro" id="IPR027417">
    <property type="entry name" value="P-loop_NTPase"/>
</dbReference>
<reference evidence="1 2" key="1">
    <citation type="submission" date="2016-01" db="EMBL/GenBank/DDBJ databases">
        <title>The new phylogeny of the genus Mycobacterium.</title>
        <authorList>
            <person name="Tarcisio F."/>
            <person name="Conor M."/>
            <person name="Antonella G."/>
            <person name="Elisabetta G."/>
            <person name="Giulia F.S."/>
            <person name="Sara T."/>
            <person name="Anna F."/>
            <person name="Clotilde B."/>
            <person name="Roberto B."/>
            <person name="Veronica D.S."/>
            <person name="Fabio R."/>
            <person name="Monica P."/>
            <person name="Olivier J."/>
            <person name="Enrico T."/>
            <person name="Nicola S."/>
        </authorList>
    </citation>
    <scope>NUCLEOTIDE SEQUENCE [LARGE SCALE GENOMIC DNA]</scope>
    <source>
        <strain evidence="1 2">DSM 44179</strain>
    </source>
</reference>
<comment type="caution">
    <text evidence="1">The sequence shown here is derived from an EMBL/GenBank/DDBJ whole genome shotgun (WGS) entry which is preliminary data.</text>
</comment>
<dbReference type="Pfam" id="PF13671">
    <property type="entry name" value="AAA_33"/>
    <property type="match status" value="1"/>
</dbReference>
<dbReference type="InterPro" id="IPR011009">
    <property type="entry name" value="Kinase-like_dom_sf"/>
</dbReference>
<sequence>MQPYAQVAETHSGLVVMVGDRAYKTKRPVVTDFLDFSTRERREAALRRELELNARLAPQAYLGIGTFDGVESGEGEPVLVMQRYPDETRLATRVRRGADGLPADLNAVAEILADFHTGAARGPRIDDAGRLCAVTARWDANIAELGAFTDDVVPAELVARIAELAHRYLAGRAVLFAERIADRRIVDGHADLLADDIFCGAGTPVLLDCLDFDDKLRFVDGLDDAACLAMDLEFLGRPDLAAEFLARYCGHAADRAPESLRHFYIAYRAVMRGKVDCIRYRQGHAAAKADALAHLELGEAHLRAATVRLVLVGGGPGTGKTTLARALAADVGARVISTDDVRRELLRDGVIEGDPGSLDTGLYSAANVAAVYTAVLRQARIWLGAGHSVILDGTWLDPAHRRAAEETAQAARAGLVELECVAPLEHARVRIATRTNTTSDATGAIAGAIAERREGRTWPGATQVDTTRPPAESLAQARERCAAVR</sequence>
<dbReference type="Gene3D" id="3.40.50.300">
    <property type="entry name" value="P-loop containing nucleotide triphosphate hydrolases"/>
    <property type="match status" value="1"/>
</dbReference>
<dbReference type="EMBL" id="LQOJ01000031">
    <property type="protein sequence ID" value="ORV04337.1"/>
    <property type="molecule type" value="Genomic_DNA"/>
</dbReference>
<accession>A0A1X1RFA7</accession>
<dbReference type="AlphaFoldDB" id="A0A1X1RFA7"/>
<dbReference type="OrthoDB" id="9810277at2"/>